<dbReference type="SUPFAM" id="SSF52540">
    <property type="entry name" value="P-loop containing nucleoside triphosphate hydrolases"/>
    <property type="match status" value="1"/>
</dbReference>
<evidence type="ECO:0000313" key="1">
    <source>
        <dbReference type="EMBL" id="PTX57718.1"/>
    </source>
</evidence>
<dbReference type="AlphaFoldDB" id="A0A2T6BNR2"/>
<keyword evidence="2" id="KW-1185">Reference proteome</keyword>
<dbReference type="RefSeq" id="WP_146174211.1">
    <property type="nucleotide sequence ID" value="NZ_QBKS01000001.1"/>
</dbReference>
<comment type="caution">
    <text evidence="1">The sequence shown here is derived from an EMBL/GenBank/DDBJ whole genome shotgun (WGS) entry which is preliminary data.</text>
</comment>
<dbReference type="EMBL" id="QBKS01000001">
    <property type="protein sequence ID" value="PTX57718.1"/>
    <property type="molecule type" value="Genomic_DNA"/>
</dbReference>
<gene>
    <name evidence="1" type="ORF">C8N43_2389</name>
</gene>
<name>A0A2T6BNR2_9RHOB</name>
<proteinExistence type="predicted"/>
<dbReference type="OrthoDB" id="547419at2"/>
<sequence>MSKLVLHIGTHKTATTTIQRSLHLNRTEAFKAGLVYPDLPRQHHGLVADWIRLPEFYHYPAGAKAHWQHITKVNSGTDRTVLISTEELSRGTPDNQVNFSELRELVAAFDEVEVVCFLRDQLSLIQSIFFEVFRKHGKLGWNNYLALCFRDRLATGVFLDYGKLYDLLLTHFSEDEITFLPFRPSGQAVSPLNALLSHIGFSNLIGKIKQEDANRSAEPLATWLSVLINHPDGFDADLATTILPLFDGKKTSMYTSAEAKRVVDFFEPLNAAFLERYPGLTASDLAMQQPLEDEYFFRDQVRTPVWIELARLMRNETS</sequence>
<evidence type="ECO:0008006" key="3">
    <source>
        <dbReference type="Google" id="ProtNLM"/>
    </source>
</evidence>
<evidence type="ECO:0000313" key="2">
    <source>
        <dbReference type="Proteomes" id="UP000243978"/>
    </source>
</evidence>
<dbReference type="InterPro" id="IPR027417">
    <property type="entry name" value="P-loop_NTPase"/>
</dbReference>
<organism evidence="1 2">
    <name type="scientific">Litoreibacter ponti</name>
    <dbReference type="NCBI Taxonomy" id="1510457"/>
    <lineage>
        <taxon>Bacteria</taxon>
        <taxon>Pseudomonadati</taxon>
        <taxon>Pseudomonadota</taxon>
        <taxon>Alphaproteobacteria</taxon>
        <taxon>Rhodobacterales</taxon>
        <taxon>Roseobacteraceae</taxon>
        <taxon>Litoreibacter</taxon>
    </lineage>
</organism>
<protein>
    <recommendedName>
        <fullName evidence="3">Sulfotransferase domain-containing protein</fullName>
    </recommendedName>
</protein>
<accession>A0A2T6BNR2</accession>
<reference evidence="1 2" key="1">
    <citation type="submission" date="2018-04" db="EMBL/GenBank/DDBJ databases">
        <title>Genomic Encyclopedia of Archaeal and Bacterial Type Strains, Phase II (KMG-II): from individual species to whole genera.</title>
        <authorList>
            <person name="Goeker M."/>
        </authorList>
    </citation>
    <scope>NUCLEOTIDE SEQUENCE [LARGE SCALE GENOMIC DNA]</scope>
    <source>
        <strain evidence="1 2">DSM 100977</strain>
    </source>
</reference>
<dbReference type="Proteomes" id="UP000243978">
    <property type="component" value="Unassembled WGS sequence"/>
</dbReference>